<evidence type="ECO:0000313" key="12">
    <source>
        <dbReference type="EMBL" id="CAD8842871.1"/>
    </source>
</evidence>
<evidence type="ECO:0000256" key="5">
    <source>
        <dbReference type="ARBA" id="ARBA00022840"/>
    </source>
</evidence>
<evidence type="ECO:0000256" key="2">
    <source>
        <dbReference type="ARBA" id="ARBA00022679"/>
    </source>
</evidence>
<evidence type="ECO:0000256" key="9">
    <source>
        <dbReference type="PROSITE-ProRule" id="PRU10141"/>
    </source>
</evidence>
<protein>
    <recommendedName>
        <fullName evidence="11">Protein kinase domain-containing protein</fullName>
    </recommendedName>
</protein>
<dbReference type="SUPFAM" id="SSF56112">
    <property type="entry name" value="Protein kinase-like (PK-like)"/>
    <property type="match status" value="1"/>
</dbReference>
<feature type="active site" description="Proton acceptor" evidence="6">
    <location>
        <position position="440"/>
    </location>
</feature>
<dbReference type="GO" id="GO:0004674">
    <property type="term" value="F:protein serine/threonine kinase activity"/>
    <property type="evidence" value="ECO:0007669"/>
    <property type="project" value="UniProtKB-KW"/>
</dbReference>
<evidence type="ECO:0000256" key="6">
    <source>
        <dbReference type="PIRSR" id="PIRSR630616-1"/>
    </source>
</evidence>
<feature type="region of interest" description="Disordered" evidence="10">
    <location>
        <begin position="680"/>
        <end position="717"/>
    </location>
</feature>
<feature type="binding site" evidence="7">
    <location>
        <position position="458"/>
    </location>
    <ligand>
        <name>ATP</name>
        <dbReference type="ChEBI" id="CHEBI:30616"/>
    </ligand>
</feature>
<feature type="compositionally biased region" description="Low complexity" evidence="10">
    <location>
        <begin position="193"/>
        <end position="204"/>
    </location>
</feature>
<dbReference type="EMBL" id="HBFQ01024368">
    <property type="protein sequence ID" value="CAD8842871.1"/>
    <property type="molecule type" value="Transcribed_RNA"/>
</dbReference>
<evidence type="ECO:0000256" key="4">
    <source>
        <dbReference type="ARBA" id="ARBA00022777"/>
    </source>
</evidence>
<dbReference type="InterPro" id="IPR008271">
    <property type="entry name" value="Ser/Thr_kinase_AS"/>
</dbReference>
<feature type="compositionally biased region" description="Polar residues" evidence="10">
    <location>
        <begin position="135"/>
        <end position="157"/>
    </location>
</feature>
<dbReference type="Gene3D" id="1.10.510.10">
    <property type="entry name" value="Transferase(Phosphotransferase) domain 1"/>
    <property type="match status" value="1"/>
</dbReference>
<feature type="compositionally biased region" description="Low complexity" evidence="10">
    <location>
        <begin position="221"/>
        <end position="262"/>
    </location>
</feature>
<dbReference type="PROSITE" id="PS00107">
    <property type="entry name" value="PROTEIN_KINASE_ATP"/>
    <property type="match status" value="1"/>
</dbReference>
<dbReference type="InterPro" id="IPR011009">
    <property type="entry name" value="Kinase-like_dom_sf"/>
</dbReference>
<evidence type="ECO:0000256" key="1">
    <source>
        <dbReference type="ARBA" id="ARBA00022527"/>
    </source>
</evidence>
<dbReference type="SMART" id="SM00220">
    <property type="entry name" value="S_TKc"/>
    <property type="match status" value="1"/>
</dbReference>
<name>A0A7S1F4K5_NOCSC</name>
<keyword evidence="2" id="KW-0808">Transferase</keyword>
<keyword evidence="3 7" id="KW-0547">Nucleotide-binding</keyword>
<gene>
    <name evidence="12" type="ORF">NSCI0253_LOCUS17219</name>
</gene>
<feature type="region of interest" description="Disordered" evidence="10">
    <location>
        <begin position="97"/>
        <end position="307"/>
    </location>
</feature>
<keyword evidence="5 7" id="KW-0067">ATP-binding</keyword>
<evidence type="ECO:0000259" key="11">
    <source>
        <dbReference type="PROSITE" id="PS50011"/>
    </source>
</evidence>
<dbReference type="Pfam" id="PF00069">
    <property type="entry name" value="Pkinase"/>
    <property type="match status" value="1"/>
</dbReference>
<evidence type="ECO:0000256" key="8">
    <source>
        <dbReference type="PIRSR" id="PIRSR630616-3"/>
    </source>
</evidence>
<dbReference type="PROSITE" id="PS00108">
    <property type="entry name" value="PROTEIN_KINASE_ST"/>
    <property type="match status" value="1"/>
</dbReference>
<accession>A0A7S1F4K5</accession>
<sequence>MSFTVRPVRTPLSGSVKIPGHASSVSSVIAPADRRANLRGRSPVSLEEVKRISVDWRSDHSPRYGDLSPRAFCMSGSSIPHIPRKCPGDLTPGWPAEVSGTSCRQPPSPRRDLVSTESLPLGARVNPPLIRVPGTASQQFQSPHVMRSSSPLSSKRQTMPLATPKIIQPHLPESPRHKRPQSQPHALSEHVQASTLASLASPTSVGKSVCTPTTPTPTCPTTPTSATPSTATQTPTSTHTPTMSQPQSQQQQQQQHESPQQSHHAEDPYISQADRAAGPGPIPSDVSELAVSSPDGGLPPLLPQTLEPDFEVPENPLIGVGAFAKIFKVLEKSSGNLYAMKVMERAFFAARGMEHHILSEIDAMKRCAEKGRCRHVVRLFDACLENGLVYLRMELCSTTLLAHVNAHPGYYAPENSVRGWAAQLCSGLGDLHSVGIIHRDIKPENLLLTFDGHVKIADFGWCADLAERPQALAGTFQFMAPEILREEEAQTPAVDVWSAGVSIIQMLIGRPFLVLALGMGPTGLTATDPQGANKVKIARLVCEIHQICPLQDEMRPPYLSELCWDFVKQMLMPMVPLRISTQEALVHPWILACESKAGSVSAPVSRVRGMQSCSSGVSQDVPPEVVHEPSRSRTLRRQNASRECSVTSSRNDDFTACACPTRTISVKPRRDMYGVAEELGSATSHHSCRSPSPPHFGASSVPSRRTKLTPPTVFESASSTRINRCPERGTTRCSQPSPGFRRKELSSATVPLRSTHSALEPCSANIPCRTPTSPPQTPNQVHRASSDARGSVVTAALQSVPKGSSPVSPRTGIRLVVR</sequence>
<feature type="binding site" evidence="7 9">
    <location>
        <position position="341"/>
    </location>
    <ligand>
        <name>ATP</name>
        <dbReference type="ChEBI" id="CHEBI:30616"/>
    </ligand>
</feature>
<feature type="domain" description="Protein kinase" evidence="11">
    <location>
        <begin position="312"/>
        <end position="590"/>
    </location>
</feature>
<dbReference type="AlphaFoldDB" id="A0A7S1F4K5"/>
<proteinExistence type="predicted"/>
<evidence type="ECO:0000256" key="7">
    <source>
        <dbReference type="PIRSR" id="PIRSR630616-2"/>
    </source>
</evidence>
<keyword evidence="1" id="KW-0723">Serine/threonine-protein kinase</keyword>
<feature type="region of interest" description="Disordered" evidence="10">
    <location>
        <begin position="768"/>
        <end position="787"/>
    </location>
</feature>
<dbReference type="InterPro" id="IPR030616">
    <property type="entry name" value="Aur-like"/>
</dbReference>
<dbReference type="InterPro" id="IPR017441">
    <property type="entry name" value="Protein_kinase_ATP_BS"/>
</dbReference>
<keyword evidence="4" id="KW-0418">Kinase</keyword>
<feature type="binding site" evidence="7">
    <location>
        <begin position="444"/>
        <end position="445"/>
    </location>
    <ligand>
        <name>ATP</name>
        <dbReference type="ChEBI" id="CHEBI:30616"/>
    </ligand>
</feature>
<organism evidence="12">
    <name type="scientific">Noctiluca scintillans</name>
    <name type="common">Sea sparkle</name>
    <name type="synonym">Red tide dinoflagellate</name>
    <dbReference type="NCBI Taxonomy" id="2966"/>
    <lineage>
        <taxon>Eukaryota</taxon>
        <taxon>Sar</taxon>
        <taxon>Alveolata</taxon>
        <taxon>Dinophyceae</taxon>
        <taxon>Noctilucales</taxon>
        <taxon>Noctilucaceae</taxon>
        <taxon>Noctiluca</taxon>
    </lineage>
</organism>
<dbReference type="InterPro" id="IPR000719">
    <property type="entry name" value="Prot_kinase_dom"/>
</dbReference>
<dbReference type="PANTHER" id="PTHR24350">
    <property type="entry name" value="SERINE/THREONINE-PROTEIN KINASE IAL-RELATED"/>
    <property type="match status" value="1"/>
</dbReference>
<feature type="cross-link" description="Glycyl lysine isopeptide (Lys-Gly) (interchain with G-Cter in SUMO2)" evidence="8">
    <location>
        <position position="442"/>
    </location>
</feature>
<dbReference type="PROSITE" id="PS50011">
    <property type="entry name" value="PROTEIN_KINASE_DOM"/>
    <property type="match status" value="1"/>
</dbReference>
<dbReference type="GO" id="GO:0005524">
    <property type="term" value="F:ATP binding"/>
    <property type="evidence" value="ECO:0007669"/>
    <property type="project" value="UniProtKB-UniRule"/>
</dbReference>
<evidence type="ECO:0000256" key="10">
    <source>
        <dbReference type="SAM" id="MobiDB-lite"/>
    </source>
</evidence>
<reference evidence="12" key="1">
    <citation type="submission" date="2021-01" db="EMBL/GenBank/DDBJ databases">
        <authorList>
            <person name="Corre E."/>
            <person name="Pelletier E."/>
            <person name="Niang G."/>
            <person name="Scheremetjew M."/>
            <person name="Finn R."/>
            <person name="Kale V."/>
            <person name="Holt S."/>
            <person name="Cochrane G."/>
            <person name="Meng A."/>
            <person name="Brown T."/>
            <person name="Cohen L."/>
        </authorList>
    </citation>
    <scope>NUCLEOTIDE SEQUENCE</scope>
</reference>
<evidence type="ECO:0000256" key="3">
    <source>
        <dbReference type="ARBA" id="ARBA00022741"/>
    </source>
</evidence>